<dbReference type="Proteomes" id="UP000278807">
    <property type="component" value="Unassembled WGS sequence"/>
</dbReference>
<proteinExistence type="predicted"/>
<evidence type="ECO:0000313" key="1">
    <source>
        <dbReference type="EMBL" id="VDN96285.1"/>
    </source>
</evidence>
<sequence>MRVKLLWRRRPGVREHSGCVEILFYSDEEILPLRGSSFSQDAFWSTTLYFFPEIAQSLLKEINYLNASRHVCICGKWNIFSWISQYQKNGDLATLFHY</sequence>
<name>A0A0R3T0R1_RODNA</name>
<evidence type="ECO:0000313" key="2">
    <source>
        <dbReference type="Proteomes" id="UP000278807"/>
    </source>
</evidence>
<organism evidence="3">
    <name type="scientific">Rodentolepis nana</name>
    <name type="common">Dwarf tapeworm</name>
    <name type="synonym">Hymenolepis nana</name>
    <dbReference type="NCBI Taxonomy" id="102285"/>
    <lineage>
        <taxon>Eukaryota</taxon>
        <taxon>Metazoa</taxon>
        <taxon>Spiralia</taxon>
        <taxon>Lophotrochozoa</taxon>
        <taxon>Platyhelminthes</taxon>
        <taxon>Cestoda</taxon>
        <taxon>Eucestoda</taxon>
        <taxon>Cyclophyllidea</taxon>
        <taxon>Hymenolepididae</taxon>
        <taxon>Rodentolepis</taxon>
    </lineage>
</organism>
<gene>
    <name evidence="1" type="ORF">HNAJ_LOCUS426</name>
</gene>
<reference evidence="3" key="1">
    <citation type="submission" date="2017-02" db="UniProtKB">
        <authorList>
            <consortium name="WormBaseParasite"/>
        </authorList>
    </citation>
    <scope>IDENTIFICATION</scope>
</reference>
<dbReference type="EMBL" id="UZAE01000110">
    <property type="protein sequence ID" value="VDN96285.1"/>
    <property type="molecule type" value="Genomic_DNA"/>
</dbReference>
<keyword evidence="2" id="KW-1185">Reference proteome</keyword>
<evidence type="ECO:0000313" key="3">
    <source>
        <dbReference type="WBParaSite" id="HNAJ_0000042501-mRNA-1"/>
    </source>
</evidence>
<accession>A0A0R3T0R1</accession>
<reference evidence="1 2" key="2">
    <citation type="submission" date="2018-11" db="EMBL/GenBank/DDBJ databases">
        <authorList>
            <consortium name="Pathogen Informatics"/>
        </authorList>
    </citation>
    <scope>NUCLEOTIDE SEQUENCE [LARGE SCALE GENOMIC DNA]</scope>
</reference>
<dbReference type="WBParaSite" id="HNAJ_0000042501-mRNA-1">
    <property type="protein sequence ID" value="HNAJ_0000042501-mRNA-1"/>
    <property type="gene ID" value="HNAJ_0000042501"/>
</dbReference>
<dbReference type="AlphaFoldDB" id="A0A0R3T0R1"/>
<protein>
    <submittedName>
        <fullName evidence="3">Methyltransf_11 domain-containing protein</fullName>
    </submittedName>
</protein>